<dbReference type="PANTHER" id="PTHR46534:SF1">
    <property type="entry name" value="IGGFC-BINDING PROTEIN N-TERMINAL DOMAIN-CONTAINING PROTEIN"/>
    <property type="match status" value="1"/>
</dbReference>
<dbReference type="PANTHER" id="PTHR46534">
    <property type="entry name" value="IGGFC_BINDING DOMAIN-CONTAINING PROTEIN"/>
    <property type="match status" value="1"/>
</dbReference>
<keyword evidence="3" id="KW-1185">Reference proteome</keyword>
<dbReference type="Proteomes" id="UP000283387">
    <property type="component" value="Unassembled WGS sequence"/>
</dbReference>
<dbReference type="InterPro" id="IPR000601">
    <property type="entry name" value="PKD_dom"/>
</dbReference>
<dbReference type="PROSITE" id="PS50093">
    <property type="entry name" value="PKD"/>
    <property type="match status" value="1"/>
</dbReference>
<protein>
    <submittedName>
        <fullName evidence="2">CHU domain-containing protein</fullName>
    </submittedName>
</protein>
<proteinExistence type="predicted"/>
<dbReference type="InterPro" id="IPR035234">
    <property type="entry name" value="IgGFc-bd_N"/>
</dbReference>
<evidence type="ECO:0000259" key="1">
    <source>
        <dbReference type="PROSITE" id="PS50093"/>
    </source>
</evidence>
<comment type="caution">
    <text evidence="2">The sequence shown here is derived from an EMBL/GenBank/DDBJ whole genome shotgun (WGS) entry which is preliminary data.</text>
</comment>
<dbReference type="CDD" id="cd00146">
    <property type="entry name" value="PKD"/>
    <property type="match status" value="2"/>
</dbReference>
<name>A0A419WA21_9BACT</name>
<dbReference type="Pfam" id="PF13585">
    <property type="entry name" value="CHU_C"/>
    <property type="match status" value="1"/>
</dbReference>
<organism evidence="2 3">
    <name type="scientific">Mangrovibacterium diazotrophicum</name>
    <dbReference type="NCBI Taxonomy" id="1261403"/>
    <lineage>
        <taxon>Bacteria</taxon>
        <taxon>Pseudomonadati</taxon>
        <taxon>Bacteroidota</taxon>
        <taxon>Bacteroidia</taxon>
        <taxon>Marinilabiliales</taxon>
        <taxon>Prolixibacteraceae</taxon>
        <taxon>Mangrovibacterium</taxon>
    </lineage>
</organism>
<dbReference type="SUPFAM" id="SSF49299">
    <property type="entry name" value="PKD domain"/>
    <property type="match status" value="3"/>
</dbReference>
<reference evidence="2 3" key="1">
    <citation type="submission" date="2018-09" db="EMBL/GenBank/DDBJ databases">
        <title>Genomic Encyclopedia of Archaeal and Bacterial Type Strains, Phase II (KMG-II): from individual species to whole genera.</title>
        <authorList>
            <person name="Goeker M."/>
        </authorList>
    </citation>
    <scope>NUCLEOTIDE SEQUENCE [LARGE SCALE GENOMIC DNA]</scope>
    <source>
        <strain evidence="2 3">DSM 27148</strain>
    </source>
</reference>
<feature type="domain" description="PKD" evidence="1">
    <location>
        <begin position="976"/>
        <end position="1024"/>
    </location>
</feature>
<dbReference type="SMART" id="SM00089">
    <property type="entry name" value="PKD"/>
    <property type="match status" value="3"/>
</dbReference>
<dbReference type="InterPro" id="IPR035986">
    <property type="entry name" value="PKD_dom_sf"/>
</dbReference>
<evidence type="ECO:0000313" key="2">
    <source>
        <dbReference type="EMBL" id="RKD92252.1"/>
    </source>
</evidence>
<dbReference type="InterPro" id="IPR022409">
    <property type="entry name" value="PKD/Chitinase_dom"/>
</dbReference>
<dbReference type="InterPro" id="IPR013783">
    <property type="entry name" value="Ig-like_fold"/>
</dbReference>
<evidence type="ECO:0000313" key="3">
    <source>
        <dbReference type="Proteomes" id="UP000283387"/>
    </source>
</evidence>
<dbReference type="EMBL" id="RAPN01000001">
    <property type="protein sequence ID" value="RKD92252.1"/>
    <property type="molecule type" value="Genomic_DNA"/>
</dbReference>
<dbReference type="AlphaFoldDB" id="A0A419WA21"/>
<dbReference type="Pfam" id="PF17517">
    <property type="entry name" value="IgGFc_binding"/>
    <property type="match status" value="1"/>
</dbReference>
<dbReference type="Gene3D" id="2.60.40.10">
    <property type="entry name" value="Immunoglobulins"/>
    <property type="match status" value="3"/>
</dbReference>
<gene>
    <name evidence="2" type="ORF">BC643_2623</name>
</gene>
<dbReference type="Pfam" id="PF18911">
    <property type="entry name" value="PKD_4"/>
    <property type="match status" value="1"/>
</dbReference>
<accession>A0A419WA21</accession>
<sequence>MKADHDVCQRSTEGTEFWFGFMEGRHDNPYGHDLTITVTSAYNTSFSIYTEGGTNPIASYSITSNIPQAVTIPWNANEVIGSETPENKGIYLVANDPVNVYAMNSDYKSSDAAVIYPLESIGKQYFAMCYEPHYATYSANVNGTIVTGYNGRNSEFLIVATEDNTLVTITPSKVTTGLKPAGTAFTVTLNKGQTYQVQSANQENLAGQGDLTGSYISADKNIAVYAGNFATTVPNLANASGYDHLYEQMPPLYSWGKEYYAVPMMGRNADRYRILANQDGTSVYVDALGQTYQLDKGEFAEIILKESEPSRILADKPILVAQFSQSQSIDNPFDEISKPHGDPSMIVLSSTDQSKNNVTFVAYESASISTYHVNIVSLTDQVANLRLDGNPVSATPFAGTDYSYTQILLSSSGSHTLVNTDPNQGFLAYVYGQGDKESYGYPVGFNLNIVLDLGESIDFDGDTLLLCEGDTLTLDPGPYFDTYTWSTGETSQVIRVTEEGLYKITTTVSDCPALEDSVYVLYSNPQLTITPDQFYDCFPSQVTLQADATTGSSFLWQSMEGDSLGFDQSLYVDSTALYRVTVHDLFGCVATDTADVIIFGRPPVTIHADSLVCGDLQTTVTADLGTYPDSLWTTAPGGFEWSSNDPAVSFSDESDSMAIASATTYGVYEIYYTLTTKDGCISGDTLQLRFTPGPEFTIDPKNYYACAPAAVELTATVTSDQTGISYLWETLDGKTLGTTSSLTVDSTALYVLTVTDQYGCQSTDTADVIVFGNPPVNLQVEEIACGDLEANVTVDFAGYPDSLWNTAPGGFEWLSNGLTIGNSTDLQATVTAPDYGVYELYYILTTKDNCVSGDTLELQFLPLFSLDFEASDTTACGQLNTQLTASSDDSSLSYEWFAAGNSGFGQTVDFTITDAGLHDVRLIASSTSTGCVDTLTKYNYLEVVPLPVAAFEVDRQQVPLQDATVTFYNNSNYADSFSWIFGDGERSDLFETDHTYTDLGTYRATLIASMDAGCSDSTSMLIQVVMDQIYAPNAFRPDSNIPENRVFMPTGLGLNGTNFILQIYDRWGQVVFETSSTANPWEGFDKSGKEAPMSNYIWMATYSDIDGQEHRQSGQILLIR</sequence>